<dbReference type="AlphaFoldDB" id="A0A1I2JK50"/>
<evidence type="ECO:0000313" key="2">
    <source>
        <dbReference type="Proteomes" id="UP000198964"/>
    </source>
</evidence>
<reference evidence="1 2" key="1">
    <citation type="submission" date="2016-10" db="EMBL/GenBank/DDBJ databases">
        <authorList>
            <person name="de Groot N.N."/>
        </authorList>
    </citation>
    <scope>NUCLEOTIDE SEQUENCE [LARGE SCALE GENOMIC DNA]</scope>
    <source>
        <strain evidence="1 2">CGMCC 1.9156</strain>
    </source>
</reference>
<sequence length="379" mass="44130">MLKSSLMMNKKDLFYFVGGCLALDEQPGFRNEVIRLASTIDWEEFVRLCSNHLILPAIFRRFEQHQLLSYLPNDLVEHLHEVYVLNVERNEAILAQVEKIVALLNEHGIKPTFLKGVAHLLDCVYDDLGDRMMSDIDFLVDEASYLPAAEILLNAGYLQDRPVSSYSKVEELKHYPRLFHPHYVASVEVHRIPVDAEFASWFSSSQVRGEQVEVKSLDGCFVPSDRHKIVHNFIHSQLSNEGDLFGRISLRAAFDLLLLAKRFPLPETLPLIKKKQKAVAYFSLVNKLLLGEGSKHFNPGFASWWLKNKHALNLKSDLFRRVFSHTIFLGQRILKGYLLQIFKAFYLKESRSYIFKRLVDRKWYGDHARLYSRFFRREV</sequence>
<dbReference type="InterPro" id="IPR039498">
    <property type="entry name" value="NTP_transf_5"/>
</dbReference>
<dbReference type="Pfam" id="PF14907">
    <property type="entry name" value="NTP_transf_5"/>
    <property type="match status" value="1"/>
</dbReference>
<dbReference type="STRING" id="655355.SAMN05216283_10930"/>
<gene>
    <name evidence="1" type="ORF">SAMN05216283_10930</name>
</gene>
<protein>
    <submittedName>
        <fullName evidence="1">Uncharacterized nucleotidyltransferase</fullName>
    </submittedName>
</protein>
<proteinExistence type="predicted"/>
<evidence type="ECO:0000313" key="1">
    <source>
        <dbReference type="EMBL" id="SFF55222.1"/>
    </source>
</evidence>
<organism evidence="1 2">
    <name type="scientific">Sunxiuqinia elliptica</name>
    <dbReference type="NCBI Taxonomy" id="655355"/>
    <lineage>
        <taxon>Bacteria</taxon>
        <taxon>Pseudomonadati</taxon>
        <taxon>Bacteroidota</taxon>
        <taxon>Bacteroidia</taxon>
        <taxon>Marinilabiliales</taxon>
        <taxon>Prolixibacteraceae</taxon>
        <taxon>Sunxiuqinia</taxon>
    </lineage>
</organism>
<dbReference type="Proteomes" id="UP000198964">
    <property type="component" value="Unassembled WGS sequence"/>
</dbReference>
<accession>A0A1I2JK50</accession>
<name>A0A1I2JK50_9BACT</name>
<dbReference type="GO" id="GO:0016740">
    <property type="term" value="F:transferase activity"/>
    <property type="evidence" value="ECO:0007669"/>
    <property type="project" value="UniProtKB-KW"/>
</dbReference>
<dbReference type="EMBL" id="FONW01000009">
    <property type="protein sequence ID" value="SFF55222.1"/>
    <property type="molecule type" value="Genomic_DNA"/>
</dbReference>
<keyword evidence="2" id="KW-1185">Reference proteome</keyword>
<keyword evidence="1" id="KW-0808">Transferase</keyword>